<comment type="subunit">
    <text evidence="3 8">Homodimer.</text>
</comment>
<evidence type="ECO:0000313" key="11">
    <source>
        <dbReference type="Proteomes" id="UP000005408"/>
    </source>
</evidence>
<dbReference type="GO" id="GO:0030170">
    <property type="term" value="F:pyridoxal phosphate binding"/>
    <property type="evidence" value="ECO:0007669"/>
    <property type="project" value="InterPro"/>
</dbReference>
<name>A0A8W8JW58_MAGGI</name>
<evidence type="ECO:0000256" key="8">
    <source>
        <dbReference type="RuleBase" id="RU000480"/>
    </source>
</evidence>
<proteinExistence type="inferred from homology"/>
<dbReference type="InterPro" id="IPR015421">
    <property type="entry name" value="PyrdxlP-dep_Trfase_major"/>
</dbReference>
<evidence type="ECO:0000256" key="5">
    <source>
        <dbReference type="ARBA" id="ARBA00022679"/>
    </source>
</evidence>
<comment type="miscellaneous">
    <text evidence="8">In eukaryotes there are cytoplasmic, mitochondrial and chloroplastic isozymes.</text>
</comment>
<dbReference type="InterPro" id="IPR015424">
    <property type="entry name" value="PyrdxlP-dep_Trfase"/>
</dbReference>
<dbReference type="Gene3D" id="3.40.640.10">
    <property type="entry name" value="Type I PLP-dependent aspartate aminotransferase-like (Major domain)"/>
    <property type="match status" value="1"/>
</dbReference>
<organism evidence="10 11">
    <name type="scientific">Magallana gigas</name>
    <name type="common">Pacific oyster</name>
    <name type="synonym">Crassostrea gigas</name>
    <dbReference type="NCBI Taxonomy" id="29159"/>
    <lineage>
        <taxon>Eukaryota</taxon>
        <taxon>Metazoa</taxon>
        <taxon>Spiralia</taxon>
        <taxon>Lophotrochozoa</taxon>
        <taxon>Mollusca</taxon>
        <taxon>Bivalvia</taxon>
        <taxon>Autobranchia</taxon>
        <taxon>Pteriomorphia</taxon>
        <taxon>Ostreida</taxon>
        <taxon>Ostreoidea</taxon>
        <taxon>Ostreidae</taxon>
        <taxon>Magallana</taxon>
    </lineage>
</organism>
<accession>A0A8W8JW58</accession>
<evidence type="ECO:0000259" key="9">
    <source>
        <dbReference type="Pfam" id="PF00155"/>
    </source>
</evidence>
<evidence type="ECO:0000256" key="3">
    <source>
        <dbReference type="ARBA" id="ARBA00011738"/>
    </source>
</evidence>
<protein>
    <recommendedName>
        <fullName evidence="8">Aspartate aminotransferase</fullName>
        <ecNumber evidence="8">2.6.1.1</ecNumber>
    </recommendedName>
</protein>
<evidence type="ECO:0000256" key="2">
    <source>
        <dbReference type="ARBA" id="ARBA00007441"/>
    </source>
</evidence>
<dbReference type="PANTHER" id="PTHR11879:SF22">
    <property type="entry name" value="ASPARTATE AMINOTRANSFERASE, MITOCHONDRIAL"/>
    <property type="match status" value="1"/>
</dbReference>
<dbReference type="GO" id="GO:0004069">
    <property type="term" value="F:L-aspartate:2-oxoglutarate aminotransferase activity"/>
    <property type="evidence" value="ECO:0007669"/>
    <property type="project" value="UniProtKB-EC"/>
</dbReference>
<dbReference type="SUPFAM" id="SSF53383">
    <property type="entry name" value="PLP-dependent transferases"/>
    <property type="match status" value="1"/>
</dbReference>
<evidence type="ECO:0000313" key="10">
    <source>
        <dbReference type="EnsemblMetazoa" id="G20764.8:cds"/>
    </source>
</evidence>
<dbReference type="InterPro" id="IPR015422">
    <property type="entry name" value="PyrdxlP-dep_Trfase_small"/>
</dbReference>
<keyword evidence="4 8" id="KW-0032">Aminotransferase</keyword>
<dbReference type="GO" id="GO:0005739">
    <property type="term" value="C:mitochondrion"/>
    <property type="evidence" value="ECO:0007669"/>
    <property type="project" value="TreeGrafter"/>
</dbReference>
<dbReference type="PANTHER" id="PTHR11879">
    <property type="entry name" value="ASPARTATE AMINOTRANSFERASE"/>
    <property type="match status" value="1"/>
</dbReference>
<dbReference type="GO" id="GO:0006533">
    <property type="term" value="P:L-aspartate catabolic process"/>
    <property type="evidence" value="ECO:0007669"/>
    <property type="project" value="TreeGrafter"/>
</dbReference>
<dbReference type="InterPro" id="IPR004838">
    <property type="entry name" value="NHTrfase_class1_PyrdxlP-BS"/>
</dbReference>
<keyword evidence="5 8" id="KW-0808">Transferase</keyword>
<dbReference type="PROSITE" id="PS00105">
    <property type="entry name" value="AA_TRANSFER_CLASS_1"/>
    <property type="match status" value="1"/>
</dbReference>
<comment type="similarity">
    <text evidence="2">Belongs to the class-I pyridoxal-phosphate-dependent aminotransferase family.</text>
</comment>
<dbReference type="Pfam" id="PF00155">
    <property type="entry name" value="Aminotran_1_2"/>
    <property type="match status" value="1"/>
</dbReference>
<keyword evidence="11" id="KW-1185">Reference proteome</keyword>
<dbReference type="AlphaFoldDB" id="A0A8W8JW58"/>
<reference evidence="10" key="1">
    <citation type="submission" date="2022-08" db="UniProtKB">
        <authorList>
            <consortium name="EnsemblMetazoa"/>
        </authorList>
    </citation>
    <scope>IDENTIFICATION</scope>
    <source>
        <strain evidence="10">05x7-T-G4-1.051#20</strain>
    </source>
</reference>
<comment type="catalytic activity">
    <reaction evidence="7 8">
        <text>L-aspartate + 2-oxoglutarate = oxaloacetate + L-glutamate</text>
        <dbReference type="Rhea" id="RHEA:21824"/>
        <dbReference type="ChEBI" id="CHEBI:16452"/>
        <dbReference type="ChEBI" id="CHEBI:16810"/>
        <dbReference type="ChEBI" id="CHEBI:29985"/>
        <dbReference type="ChEBI" id="CHEBI:29991"/>
        <dbReference type="EC" id="2.6.1.1"/>
    </reaction>
</comment>
<dbReference type="Gene3D" id="3.90.1150.10">
    <property type="entry name" value="Aspartate Aminotransferase, domain 1"/>
    <property type="match status" value="1"/>
</dbReference>
<evidence type="ECO:0000256" key="1">
    <source>
        <dbReference type="ARBA" id="ARBA00001933"/>
    </source>
</evidence>
<evidence type="ECO:0000256" key="7">
    <source>
        <dbReference type="ARBA" id="ARBA00049185"/>
    </source>
</evidence>
<feature type="domain" description="Aminotransferase class I/classII large" evidence="9">
    <location>
        <begin position="1"/>
        <end position="256"/>
    </location>
</feature>
<evidence type="ECO:0000256" key="6">
    <source>
        <dbReference type="ARBA" id="ARBA00022898"/>
    </source>
</evidence>
<dbReference type="FunFam" id="3.40.640.10:FF:000254">
    <property type="entry name" value="Aspartate aminotransferase"/>
    <property type="match status" value="1"/>
</dbReference>
<dbReference type="EnsemblMetazoa" id="G20764.8">
    <property type="protein sequence ID" value="G20764.8:cds"/>
    <property type="gene ID" value="G20764"/>
</dbReference>
<dbReference type="PRINTS" id="PR00799">
    <property type="entry name" value="TRANSAMINASE"/>
</dbReference>
<keyword evidence="6" id="KW-0663">Pyridoxal phosphate</keyword>
<dbReference type="EC" id="2.6.1.1" evidence="8"/>
<evidence type="ECO:0000256" key="4">
    <source>
        <dbReference type="ARBA" id="ARBA00022576"/>
    </source>
</evidence>
<dbReference type="CDD" id="cd00609">
    <property type="entry name" value="AAT_like"/>
    <property type="match status" value="1"/>
</dbReference>
<dbReference type="Proteomes" id="UP000005408">
    <property type="component" value="Unassembled WGS sequence"/>
</dbReference>
<dbReference type="InterPro" id="IPR004839">
    <property type="entry name" value="Aminotransferase_I/II_large"/>
</dbReference>
<comment type="cofactor">
    <cofactor evidence="1">
        <name>pyridoxal 5'-phosphate</name>
        <dbReference type="ChEBI" id="CHEBI:597326"/>
    </cofactor>
</comment>
<dbReference type="InterPro" id="IPR000796">
    <property type="entry name" value="Asp_trans"/>
</dbReference>
<sequence>FRHAGLDVKSYRYYDPNTCGFDFNGAMEDIAKIPEGNVIVLHACAHNPTGVDPKPEQWKEMSALIKKKKLFPFFDMAYQGFASGDTVKDAFALRRFIEDGHEVALAQSYAKNMGLYGERAGAFTIVCGSKEEADRNMSQMKIIIRGMYSSPPIHGARIVTKVLTTPELKNLWLGEVKGMADRIITMREKLVAGLAKEGSSRNWQHIIDQIGMFCFTGLKPDQVERLTKDFSIYLTKDGRISVAGVSSSNVDYLAKAMHEVSK</sequence>